<evidence type="ECO:0000313" key="1">
    <source>
        <dbReference type="EMBL" id="RCK53096.1"/>
    </source>
</evidence>
<sequence>MYLYNEILDENVFGHTKKVVLFREAIERVRSSKASGLLHILDIGCGSGYAVTRFLAKGQDKILGVDMFPPNIEYANSKFSDDNLTFSCIDARELLLDKKEFDVIVLADILEHLSSPQDILDTAMDLLAPNGRVVITVPNGKGPFEIESAISKAPWLGPALIRVTDLIVSFLDKYIVKKAWTSYANRTPKDLPYNIDNGHVQFFAKSEIIDIIKKSGLEIDTMRNLSFLSGPFTNYFFAPSKRFCKWNTDVADVLPHWLASAWYFECYKVKDRA</sequence>
<protein>
    <recommendedName>
        <fullName evidence="3">Methyltransferase domain-containing protein</fullName>
    </recommendedName>
</protein>
<gene>
    <name evidence="1" type="ORF">TH44_02480</name>
</gene>
<proteinExistence type="predicted"/>
<dbReference type="PANTHER" id="PTHR43861">
    <property type="entry name" value="TRANS-ACONITATE 2-METHYLTRANSFERASE-RELATED"/>
    <property type="match status" value="1"/>
</dbReference>
<dbReference type="InterPro" id="IPR029063">
    <property type="entry name" value="SAM-dependent_MTases_sf"/>
</dbReference>
<name>A0A367XHH1_9PROT</name>
<reference evidence="1 2" key="1">
    <citation type="submission" date="2014-07" db="EMBL/GenBank/DDBJ databases">
        <title>Draft genome sequence of Thalassospira xiamenensis IB13.</title>
        <authorList>
            <person name="Lai Q."/>
            <person name="Shao Z."/>
        </authorList>
    </citation>
    <scope>NUCLEOTIDE SEQUENCE [LARGE SCALE GENOMIC DNA]</scope>
    <source>
        <strain evidence="1 2">IB13</strain>
    </source>
</reference>
<dbReference type="SUPFAM" id="SSF53335">
    <property type="entry name" value="S-adenosyl-L-methionine-dependent methyltransferases"/>
    <property type="match status" value="1"/>
</dbReference>
<dbReference type="AlphaFoldDB" id="A0A367XHH1"/>
<dbReference type="PANTHER" id="PTHR43861:SF6">
    <property type="entry name" value="METHYLTRANSFERASE TYPE 11"/>
    <property type="match status" value="1"/>
</dbReference>
<dbReference type="CDD" id="cd02440">
    <property type="entry name" value="AdoMet_MTases"/>
    <property type="match status" value="1"/>
</dbReference>
<dbReference type="Gene3D" id="3.40.50.150">
    <property type="entry name" value="Vaccinia Virus protein VP39"/>
    <property type="match status" value="1"/>
</dbReference>
<dbReference type="Proteomes" id="UP000252266">
    <property type="component" value="Unassembled WGS sequence"/>
</dbReference>
<organism evidence="1 2">
    <name type="scientific">Thalassospira xiamenensis</name>
    <dbReference type="NCBI Taxonomy" id="220697"/>
    <lineage>
        <taxon>Bacteria</taxon>
        <taxon>Pseudomonadati</taxon>
        <taxon>Pseudomonadota</taxon>
        <taxon>Alphaproteobacteria</taxon>
        <taxon>Rhodospirillales</taxon>
        <taxon>Thalassospiraceae</taxon>
        <taxon>Thalassospira</taxon>
    </lineage>
</organism>
<dbReference type="Pfam" id="PF13489">
    <property type="entry name" value="Methyltransf_23"/>
    <property type="match status" value="1"/>
</dbReference>
<evidence type="ECO:0000313" key="2">
    <source>
        <dbReference type="Proteomes" id="UP000252266"/>
    </source>
</evidence>
<comment type="caution">
    <text evidence="1">The sequence shown here is derived from an EMBL/GenBank/DDBJ whole genome shotgun (WGS) entry which is preliminary data.</text>
</comment>
<accession>A0A367XHH1</accession>
<evidence type="ECO:0008006" key="3">
    <source>
        <dbReference type="Google" id="ProtNLM"/>
    </source>
</evidence>
<dbReference type="EMBL" id="JPWJ01000001">
    <property type="protein sequence ID" value="RCK53096.1"/>
    <property type="molecule type" value="Genomic_DNA"/>
</dbReference>